<protein>
    <submittedName>
        <fullName evidence="2">Serine hydrolase</fullName>
    </submittedName>
</protein>
<proteinExistence type="predicted"/>
<gene>
    <name evidence="2" type="ORF">PCC79_01320</name>
</gene>
<accession>A0ABZ3C8K6</accession>
<dbReference type="InterPro" id="IPR001466">
    <property type="entry name" value="Beta-lactam-related"/>
</dbReference>
<organism evidence="2 3">
    <name type="scientific">Propioniciclava soli</name>
    <dbReference type="NCBI Taxonomy" id="2775081"/>
    <lineage>
        <taxon>Bacteria</taxon>
        <taxon>Bacillati</taxon>
        <taxon>Actinomycetota</taxon>
        <taxon>Actinomycetes</taxon>
        <taxon>Propionibacteriales</taxon>
        <taxon>Propionibacteriaceae</taxon>
        <taxon>Propioniciclava</taxon>
    </lineage>
</organism>
<evidence type="ECO:0000313" key="2">
    <source>
        <dbReference type="EMBL" id="WZW98881.1"/>
    </source>
</evidence>
<dbReference type="Gene3D" id="3.40.710.10">
    <property type="entry name" value="DD-peptidase/beta-lactamase superfamily"/>
    <property type="match status" value="1"/>
</dbReference>
<dbReference type="RefSeq" id="WP_342372770.1">
    <property type="nucleotide sequence ID" value="NZ_CP115965.1"/>
</dbReference>
<dbReference type="InterPro" id="IPR012338">
    <property type="entry name" value="Beta-lactam/transpept-like"/>
</dbReference>
<sequence length="384" mass="40738">MALQQLDTARHGSLRGEVDERVVEIADTVATHLGTDPDLSVQVAAFHDGQKVLDVWGGPHLGEDSLIVPASVSKNAIGVAVGLLVERGALGLDDLVADHWPEFAARGKGAVTVRQLLSHQAGLPFATDPPLIWDDLLDPHRAARVLAAQRPQWAPGKAFGYHGVTIDDLAGELVYRVTGQTLQEFHEAEVRTPFGTEFFLGLPAGAEERLVAPLPMIPPVAAGGADGPGPDRGRLYWVDPVGDPIDIVRDERSWRFGHAAVSATVSARGIAGLLASAVTGVGERPALWSADTVEQMAQLQCRGYDEVLGLPDRAHSIVFQKQSGTFAWGGPRSFGHDGAFGCLGCVDPDTGVAFGYTIARGPWPGGADPRAVRLARRLGLLLAR</sequence>
<dbReference type="GO" id="GO:0016787">
    <property type="term" value="F:hydrolase activity"/>
    <property type="evidence" value="ECO:0007669"/>
    <property type="project" value="UniProtKB-KW"/>
</dbReference>
<dbReference type="Proteomes" id="UP001434337">
    <property type="component" value="Chromosome"/>
</dbReference>
<name>A0ABZ3C8K6_9ACTN</name>
<dbReference type="InterPro" id="IPR052907">
    <property type="entry name" value="Beta-lactamase/esterase"/>
</dbReference>
<dbReference type="SUPFAM" id="SSF56601">
    <property type="entry name" value="beta-lactamase/transpeptidase-like"/>
    <property type="match status" value="1"/>
</dbReference>
<evidence type="ECO:0000259" key="1">
    <source>
        <dbReference type="Pfam" id="PF00144"/>
    </source>
</evidence>
<dbReference type="PANTHER" id="PTHR43319">
    <property type="entry name" value="BETA-LACTAMASE-RELATED"/>
    <property type="match status" value="1"/>
</dbReference>
<dbReference type="Pfam" id="PF00144">
    <property type="entry name" value="Beta-lactamase"/>
    <property type="match status" value="1"/>
</dbReference>
<feature type="domain" description="Beta-lactamase-related" evidence="1">
    <location>
        <begin position="39"/>
        <end position="374"/>
    </location>
</feature>
<dbReference type="EMBL" id="CP115965">
    <property type="protein sequence ID" value="WZW98881.1"/>
    <property type="molecule type" value="Genomic_DNA"/>
</dbReference>
<dbReference type="PANTHER" id="PTHR43319:SF3">
    <property type="entry name" value="BETA-LACTAMASE-RELATED DOMAIN-CONTAINING PROTEIN"/>
    <property type="match status" value="1"/>
</dbReference>
<keyword evidence="2" id="KW-0378">Hydrolase</keyword>
<reference evidence="2 3" key="1">
    <citation type="journal article" date="2023" name="Environ Microbiome">
        <title>A coral-associated actinobacterium mitigates coral bleaching under heat stress.</title>
        <authorList>
            <person name="Li J."/>
            <person name="Zou Y."/>
            <person name="Li Q."/>
            <person name="Zhang J."/>
            <person name="Bourne D.G."/>
            <person name="Lyu Y."/>
            <person name="Liu C."/>
            <person name="Zhang S."/>
        </authorList>
    </citation>
    <scope>NUCLEOTIDE SEQUENCE [LARGE SCALE GENOMIC DNA]</scope>
    <source>
        <strain evidence="2 3">SCSIO 13291</strain>
    </source>
</reference>
<keyword evidence="3" id="KW-1185">Reference proteome</keyword>
<evidence type="ECO:0000313" key="3">
    <source>
        <dbReference type="Proteomes" id="UP001434337"/>
    </source>
</evidence>